<reference evidence="2" key="1">
    <citation type="submission" date="2022-07" db="EMBL/GenBank/DDBJ databases">
        <title>Genome analysis of Parmales, a sister group of diatoms, reveals the evolutionary specialization of diatoms from phago-mixotrophs to photoautotrophs.</title>
        <authorList>
            <person name="Ban H."/>
            <person name="Sato S."/>
            <person name="Yoshikawa S."/>
            <person name="Kazumasa Y."/>
            <person name="Nakamura Y."/>
            <person name="Ichinomiya M."/>
            <person name="Saitoh K."/>
            <person name="Sato N."/>
            <person name="Blanc-Mathieu R."/>
            <person name="Endo H."/>
            <person name="Kuwata A."/>
            <person name="Ogata H."/>
        </authorList>
    </citation>
    <scope>NUCLEOTIDE SEQUENCE</scope>
</reference>
<evidence type="ECO:0000256" key="1">
    <source>
        <dbReference type="SAM" id="MobiDB-lite"/>
    </source>
</evidence>
<dbReference type="EMBL" id="BRXZ01004758">
    <property type="protein sequence ID" value="GMH54808.1"/>
    <property type="molecule type" value="Genomic_DNA"/>
</dbReference>
<dbReference type="AlphaFoldDB" id="A0A9W7DY02"/>
<evidence type="ECO:0000313" key="2">
    <source>
        <dbReference type="EMBL" id="GMH54808.1"/>
    </source>
</evidence>
<sequence length="334" mass="37415">YIHITTVSALSTHPDPEGNIFYPHNYNLNDGILGGHGPHYMYPLCTMHDHGVNGIRGVWCVPAGHVKMALAHVMKKWGANRQPGQHLAILVIPTNDVRLRLFRNYLSGSHYSRTVNPVYSPTQVPVTDADFFIIDPDSIPIQLHMIRMSGTFTVPFRTPDQIRATAAAYRNSPRGRAVRAAYRNSPEGRAVRAAWLNAHPNYAAAYRNSPRGRAVIADYYAANRERIAAYRAAYRNSPEGRAVIADYYAANRERIAAYRAANSERSAAYRAANRGRIAVRDAASYAAKRAKKYGWNVVDQDNADADRPLDERVAGVRTDVEGSERRNNKRKKED</sequence>
<feature type="non-terminal residue" evidence="2">
    <location>
        <position position="1"/>
    </location>
</feature>
<protein>
    <submittedName>
        <fullName evidence="2">Uncharacterized protein</fullName>
    </submittedName>
</protein>
<organism evidence="2 3">
    <name type="scientific">Triparma retinervis</name>
    <dbReference type="NCBI Taxonomy" id="2557542"/>
    <lineage>
        <taxon>Eukaryota</taxon>
        <taxon>Sar</taxon>
        <taxon>Stramenopiles</taxon>
        <taxon>Ochrophyta</taxon>
        <taxon>Bolidophyceae</taxon>
        <taxon>Parmales</taxon>
        <taxon>Triparmaceae</taxon>
        <taxon>Triparma</taxon>
    </lineage>
</organism>
<name>A0A9W7DY02_9STRA</name>
<proteinExistence type="predicted"/>
<evidence type="ECO:0000313" key="3">
    <source>
        <dbReference type="Proteomes" id="UP001165082"/>
    </source>
</evidence>
<feature type="region of interest" description="Disordered" evidence="1">
    <location>
        <begin position="304"/>
        <end position="334"/>
    </location>
</feature>
<gene>
    <name evidence="2" type="ORF">TrRE_jg8508</name>
</gene>
<dbReference type="OrthoDB" id="10644100at2759"/>
<dbReference type="Proteomes" id="UP001165082">
    <property type="component" value="Unassembled WGS sequence"/>
</dbReference>
<keyword evidence="3" id="KW-1185">Reference proteome</keyword>
<accession>A0A9W7DY02</accession>
<comment type="caution">
    <text evidence="2">The sequence shown here is derived from an EMBL/GenBank/DDBJ whole genome shotgun (WGS) entry which is preliminary data.</text>
</comment>